<sequence>MARRLFTLLATTIFVINSVQAAPLRRRDYSGQGTFFTPGLGACGGYNSADDLICAMNKPQFDDGGNPNNNPMC</sequence>
<evidence type="ECO:0000256" key="1">
    <source>
        <dbReference type="SAM" id="SignalP"/>
    </source>
</evidence>
<protein>
    <submittedName>
        <fullName evidence="2">6656_t:CDS:1</fullName>
    </submittedName>
</protein>
<name>A0A9N9CU37_9GLOM</name>
<comment type="caution">
    <text evidence="2">The sequence shown here is derived from an EMBL/GenBank/DDBJ whole genome shotgun (WGS) entry which is preliminary data.</text>
</comment>
<reference evidence="2" key="1">
    <citation type="submission" date="2021-06" db="EMBL/GenBank/DDBJ databases">
        <authorList>
            <person name="Kallberg Y."/>
            <person name="Tangrot J."/>
            <person name="Rosling A."/>
        </authorList>
    </citation>
    <scope>NUCLEOTIDE SEQUENCE</scope>
    <source>
        <strain evidence="2">IA702</strain>
    </source>
</reference>
<evidence type="ECO:0000313" key="2">
    <source>
        <dbReference type="EMBL" id="CAG8614390.1"/>
    </source>
</evidence>
<feature type="chain" id="PRO_5040407324" evidence="1">
    <location>
        <begin position="22"/>
        <end position="73"/>
    </location>
</feature>
<dbReference type="CDD" id="cd22191">
    <property type="entry name" value="DPBB_RlpA_EXP_N-like"/>
    <property type="match status" value="1"/>
</dbReference>
<keyword evidence="3" id="KW-1185">Reference proteome</keyword>
<feature type="non-terminal residue" evidence="2">
    <location>
        <position position="73"/>
    </location>
</feature>
<accession>A0A9N9CU37</accession>
<dbReference type="AlphaFoldDB" id="A0A9N9CU37"/>
<dbReference type="Gene3D" id="2.40.40.10">
    <property type="entry name" value="RlpA-like domain"/>
    <property type="match status" value="1"/>
</dbReference>
<evidence type="ECO:0000313" key="3">
    <source>
        <dbReference type="Proteomes" id="UP000789572"/>
    </source>
</evidence>
<keyword evidence="1" id="KW-0732">Signal</keyword>
<proteinExistence type="predicted"/>
<dbReference type="OrthoDB" id="406505at2759"/>
<gene>
    <name evidence="2" type="ORF">POCULU_LOCUS8108</name>
</gene>
<dbReference type="InterPro" id="IPR036908">
    <property type="entry name" value="RlpA-like_sf"/>
</dbReference>
<dbReference type="EMBL" id="CAJVPJ010002156">
    <property type="protein sequence ID" value="CAG8614390.1"/>
    <property type="molecule type" value="Genomic_DNA"/>
</dbReference>
<organism evidence="2 3">
    <name type="scientific">Paraglomus occultum</name>
    <dbReference type="NCBI Taxonomy" id="144539"/>
    <lineage>
        <taxon>Eukaryota</taxon>
        <taxon>Fungi</taxon>
        <taxon>Fungi incertae sedis</taxon>
        <taxon>Mucoromycota</taxon>
        <taxon>Glomeromycotina</taxon>
        <taxon>Glomeromycetes</taxon>
        <taxon>Paraglomerales</taxon>
        <taxon>Paraglomeraceae</taxon>
        <taxon>Paraglomus</taxon>
    </lineage>
</organism>
<dbReference type="Proteomes" id="UP000789572">
    <property type="component" value="Unassembled WGS sequence"/>
</dbReference>
<feature type="signal peptide" evidence="1">
    <location>
        <begin position="1"/>
        <end position="21"/>
    </location>
</feature>